<dbReference type="EMBL" id="SGWY01000003">
    <property type="protein sequence ID" value="RZS64714.1"/>
    <property type="molecule type" value="Genomic_DNA"/>
</dbReference>
<evidence type="ECO:0000313" key="3">
    <source>
        <dbReference type="EMBL" id="RZS64714.1"/>
    </source>
</evidence>
<reference evidence="3 4" key="1">
    <citation type="submission" date="2019-02" db="EMBL/GenBank/DDBJ databases">
        <title>Genomic Encyclopedia of Type Strains, Phase IV (KMG-IV): sequencing the most valuable type-strain genomes for metagenomic binning, comparative biology and taxonomic classification.</title>
        <authorList>
            <person name="Goeker M."/>
        </authorList>
    </citation>
    <scope>NUCLEOTIDE SEQUENCE [LARGE SCALE GENOMIC DNA]</scope>
    <source>
        <strain evidence="3 4">DSM 43045</strain>
    </source>
</reference>
<dbReference type="RefSeq" id="WP_130353914.1">
    <property type="nucleotide sequence ID" value="NZ_SGWY01000003.1"/>
</dbReference>
<comment type="caution">
    <text evidence="3">The sequence shown here is derived from an EMBL/GenBank/DDBJ whole genome shotgun (WGS) entry which is preliminary data.</text>
</comment>
<feature type="chain" id="PRO_5039464488" evidence="1">
    <location>
        <begin position="23"/>
        <end position="204"/>
    </location>
</feature>
<dbReference type="Gene3D" id="1.20.1260.10">
    <property type="match status" value="1"/>
</dbReference>
<proteinExistence type="predicted"/>
<feature type="domain" description="DUF305" evidence="2">
    <location>
        <begin position="56"/>
        <end position="202"/>
    </location>
</feature>
<dbReference type="Pfam" id="PF03713">
    <property type="entry name" value="DUF305"/>
    <property type="match status" value="1"/>
</dbReference>
<dbReference type="Proteomes" id="UP000293289">
    <property type="component" value="Unassembled WGS sequence"/>
</dbReference>
<dbReference type="InterPro" id="IPR005183">
    <property type="entry name" value="DUF305_CopM-like"/>
</dbReference>
<evidence type="ECO:0000313" key="4">
    <source>
        <dbReference type="Proteomes" id="UP000293289"/>
    </source>
</evidence>
<name>A0A4Q7MA01_9MICO</name>
<accession>A0A4Q7MA01</accession>
<keyword evidence="1" id="KW-0732">Signal</keyword>
<sequence length="204" mass="21552">MNTGRRIAVGAVVALGAALAFAGCAIVAERGGGMGNGMDHDGMGQTDGSSEFNRADIMFAQMMIPHHEQAIEMSDLILAKDGVVPEVVELAEEIAAAQGPEIEQMESWLDEWGAPSMMDADDAGGMGGMDGMLTEEELDELEAADGTTGTELFLQGMIEHHEGAIDMAERHQENGESDEALALSASIIETQTAEIERMQELLAG</sequence>
<keyword evidence="4" id="KW-1185">Reference proteome</keyword>
<dbReference type="AlphaFoldDB" id="A0A4Q7MA01"/>
<protein>
    <submittedName>
        <fullName evidence="3">Uncharacterized protein (DUF305 family)</fullName>
    </submittedName>
</protein>
<dbReference type="PANTHER" id="PTHR36933">
    <property type="entry name" value="SLL0788 PROTEIN"/>
    <property type="match status" value="1"/>
</dbReference>
<evidence type="ECO:0000259" key="2">
    <source>
        <dbReference type="Pfam" id="PF03713"/>
    </source>
</evidence>
<organism evidence="3 4">
    <name type="scientific">Agromyces ramosus</name>
    <dbReference type="NCBI Taxonomy" id="33879"/>
    <lineage>
        <taxon>Bacteria</taxon>
        <taxon>Bacillati</taxon>
        <taxon>Actinomycetota</taxon>
        <taxon>Actinomycetes</taxon>
        <taxon>Micrococcales</taxon>
        <taxon>Microbacteriaceae</taxon>
        <taxon>Agromyces</taxon>
    </lineage>
</organism>
<gene>
    <name evidence="3" type="ORF">EV187_3101</name>
</gene>
<feature type="signal peptide" evidence="1">
    <location>
        <begin position="1"/>
        <end position="22"/>
    </location>
</feature>
<dbReference type="InterPro" id="IPR012347">
    <property type="entry name" value="Ferritin-like"/>
</dbReference>
<dbReference type="PANTHER" id="PTHR36933:SF1">
    <property type="entry name" value="SLL0788 PROTEIN"/>
    <property type="match status" value="1"/>
</dbReference>
<dbReference type="PROSITE" id="PS51257">
    <property type="entry name" value="PROKAR_LIPOPROTEIN"/>
    <property type="match status" value="1"/>
</dbReference>
<evidence type="ECO:0000256" key="1">
    <source>
        <dbReference type="SAM" id="SignalP"/>
    </source>
</evidence>
<dbReference type="OrthoDB" id="26872at2"/>